<feature type="transmembrane region" description="Helical" evidence="8">
    <location>
        <begin position="221"/>
        <end position="239"/>
    </location>
</feature>
<evidence type="ECO:0000259" key="9">
    <source>
        <dbReference type="Pfam" id="PF01545"/>
    </source>
</evidence>
<protein>
    <submittedName>
        <fullName evidence="10">CDF family Co(II)/Ni(II) efflux transporter DmeF</fullName>
    </submittedName>
</protein>
<evidence type="ECO:0000313" key="10">
    <source>
        <dbReference type="EMBL" id="MDY0883475.1"/>
    </source>
</evidence>
<dbReference type="Proteomes" id="UP001279642">
    <property type="component" value="Unassembled WGS sequence"/>
</dbReference>
<keyword evidence="11" id="KW-1185">Reference proteome</keyword>
<evidence type="ECO:0000313" key="11">
    <source>
        <dbReference type="Proteomes" id="UP001279642"/>
    </source>
</evidence>
<feature type="transmembrane region" description="Helical" evidence="8">
    <location>
        <begin position="126"/>
        <end position="149"/>
    </location>
</feature>
<evidence type="ECO:0000256" key="3">
    <source>
        <dbReference type="ARBA" id="ARBA00022692"/>
    </source>
</evidence>
<organism evidence="10 11">
    <name type="scientific">Dongia soli</name>
    <dbReference type="NCBI Taxonomy" id="600628"/>
    <lineage>
        <taxon>Bacteria</taxon>
        <taxon>Pseudomonadati</taxon>
        <taxon>Pseudomonadota</taxon>
        <taxon>Alphaproteobacteria</taxon>
        <taxon>Rhodospirillales</taxon>
        <taxon>Dongiaceae</taxon>
        <taxon>Dongia</taxon>
    </lineage>
</organism>
<sequence>MHTHSLDAWTHEHVFLGENHHRNEKRIWLVVALTTTMMVVEIAGGTVFGSLALVADGWHMSTHAAALAISALAYLYARRHLRDRRFSFGTGKLGDLASFASAVILAMIAVAIGWESIKRLLHPVDIAYGEAIGIAVVGLAVNLLSAWILRDDHGHHHHHHHHHHHDHDHQHDHGNHHAASAGGDLNLRAAYIHVLADAATSVLAIAGLLAAWFFGWRFIDPLVGLVGTAVILSWAYGLIRAAGAALLDTVPDDDLADTIRGRLEVEGDRVADQHLWRIGPSHYAAVITIVSDHPARPGHYKARLAGLPGLSHVTIEVEPCFHPTLVAR</sequence>
<dbReference type="NCBIfam" id="NF033827">
    <property type="entry name" value="CDF_efflux_DmeF"/>
    <property type="match status" value="1"/>
</dbReference>
<keyword evidence="6 8" id="KW-0472">Membrane</keyword>
<evidence type="ECO:0000256" key="7">
    <source>
        <dbReference type="SAM" id="MobiDB-lite"/>
    </source>
</evidence>
<keyword evidence="3 8" id="KW-0812">Transmembrane</keyword>
<comment type="subcellular location">
    <subcellularLocation>
        <location evidence="1">Membrane</location>
        <topology evidence="1">Multi-pass membrane protein</topology>
    </subcellularLocation>
</comment>
<accession>A0ABU5ED39</accession>
<dbReference type="PANTHER" id="PTHR45755:SF4">
    <property type="entry name" value="ZINC TRANSPORTER 7"/>
    <property type="match status" value="1"/>
</dbReference>
<name>A0ABU5ED39_9PROT</name>
<evidence type="ECO:0000256" key="5">
    <source>
        <dbReference type="ARBA" id="ARBA00023065"/>
    </source>
</evidence>
<gene>
    <name evidence="10" type="primary">dmeF</name>
    <name evidence="10" type="ORF">SMD27_11520</name>
</gene>
<evidence type="ECO:0000256" key="4">
    <source>
        <dbReference type="ARBA" id="ARBA00022989"/>
    </source>
</evidence>
<reference evidence="10 11" key="1">
    <citation type="journal article" date="2016" name="Antonie Van Leeuwenhoek">
        <title>Dongia soli sp. nov., isolated from soil from Dokdo, Korea.</title>
        <authorList>
            <person name="Kim D.U."/>
            <person name="Lee H."/>
            <person name="Kim H."/>
            <person name="Kim S.G."/>
            <person name="Ka J.O."/>
        </authorList>
    </citation>
    <scope>NUCLEOTIDE SEQUENCE [LARGE SCALE GENOMIC DNA]</scope>
    <source>
        <strain evidence="10 11">D78</strain>
    </source>
</reference>
<dbReference type="Gene3D" id="1.20.1510.10">
    <property type="entry name" value="Cation efflux protein transmembrane domain"/>
    <property type="match status" value="1"/>
</dbReference>
<dbReference type="RefSeq" id="WP_320508509.1">
    <property type="nucleotide sequence ID" value="NZ_JAXCLW010000002.1"/>
</dbReference>
<evidence type="ECO:0000256" key="2">
    <source>
        <dbReference type="ARBA" id="ARBA00022448"/>
    </source>
</evidence>
<feature type="region of interest" description="Disordered" evidence="7">
    <location>
        <begin position="155"/>
        <end position="179"/>
    </location>
</feature>
<keyword evidence="4 8" id="KW-1133">Transmembrane helix</keyword>
<feature type="transmembrane region" description="Helical" evidence="8">
    <location>
        <begin position="58"/>
        <end position="76"/>
    </location>
</feature>
<dbReference type="PANTHER" id="PTHR45755">
    <property type="match status" value="1"/>
</dbReference>
<proteinExistence type="predicted"/>
<keyword evidence="5" id="KW-0406">Ion transport</keyword>
<keyword evidence="2" id="KW-0813">Transport</keyword>
<dbReference type="InterPro" id="IPR027469">
    <property type="entry name" value="Cation_efflux_TMD_sf"/>
</dbReference>
<feature type="compositionally biased region" description="Basic residues" evidence="7">
    <location>
        <begin position="155"/>
        <end position="166"/>
    </location>
</feature>
<dbReference type="SUPFAM" id="SSF161111">
    <property type="entry name" value="Cation efflux protein transmembrane domain-like"/>
    <property type="match status" value="1"/>
</dbReference>
<dbReference type="InterPro" id="IPR002524">
    <property type="entry name" value="Cation_efflux"/>
</dbReference>
<dbReference type="Pfam" id="PF01545">
    <property type="entry name" value="Cation_efflux"/>
    <property type="match status" value="1"/>
</dbReference>
<feature type="transmembrane region" description="Helical" evidence="8">
    <location>
        <begin position="96"/>
        <end position="114"/>
    </location>
</feature>
<dbReference type="NCBIfam" id="TIGR01297">
    <property type="entry name" value="CDF"/>
    <property type="match status" value="1"/>
</dbReference>
<feature type="transmembrane region" description="Helical" evidence="8">
    <location>
        <begin position="27"/>
        <end position="52"/>
    </location>
</feature>
<feature type="transmembrane region" description="Helical" evidence="8">
    <location>
        <begin position="194"/>
        <end position="215"/>
    </location>
</feature>
<evidence type="ECO:0000256" key="1">
    <source>
        <dbReference type="ARBA" id="ARBA00004141"/>
    </source>
</evidence>
<dbReference type="InterPro" id="IPR045316">
    <property type="entry name" value="Msc2-like"/>
</dbReference>
<comment type="caution">
    <text evidence="10">The sequence shown here is derived from an EMBL/GenBank/DDBJ whole genome shotgun (WGS) entry which is preliminary data.</text>
</comment>
<feature type="domain" description="Cation efflux protein transmembrane" evidence="9">
    <location>
        <begin position="27"/>
        <end position="247"/>
    </location>
</feature>
<dbReference type="EMBL" id="JAXCLW010000002">
    <property type="protein sequence ID" value="MDY0883475.1"/>
    <property type="molecule type" value="Genomic_DNA"/>
</dbReference>
<dbReference type="InterPro" id="IPR058533">
    <property type="entry name" value="Cation_efflux_TM"/>
</dbReference>
<evidence type="ECO:0000256" key="6">
    <source>
        <dbReference type="ARBA" id="ARBA00023136"/>
    </source>
</evidence>
<evidence type="ECO:0000256" key="8">
    <source>
        <dbReference type="SAM" id="Phobius"/>
    </source>
</evidence>